<dbReference type="GO" id="GO:0050515">
    <property type="term" value="F:4-(cytidine 5'-diphospho)-2-C-methyl-D-erythritol kinase activity"/>
    <property type="evidence" value="ECO:0007669"/>
    <property type="project" value="UniProtKB-UniRule"/>
</dbReference>
<evidence type="ECO:0000256" key="3">
    <source>
        <dbReference type="ARBA" id="ARBA00017473"/>
    </source>
</evidence>
<keyword evidence="9" id="KW-0414">Isoprene biosynthesis</keyword>
<evidence type="ECO:0000259" key="10">
    <source>
        <dbReference type="Pfam" id="PF00288"/>
    </source>
</evidence>
<dbReference type="InterPro" id="IPR006204">
    <property type="entry name" value="GHMP_kinase_N_dom"/>
</dbReference>
<feature type="active site" evidence="9">
    <location>
        <position position="132"/>
    </location>
</feature>
<dbReference type="PANTHER" id="PTHR43527">
    <property type="entry name" value="4-DIPHOSPHOCYTIDYL-2-C-METHYL-D-ERYTHRITOL KINASE, CHLOROPLASTIC"/>
    <property type="match status" value="1"/>
</dbReference>
<dbReference type="KEGG" id="vab:WPS_06550"/>
<evidence type="ECO:0000256" key="4">
    <source>
        <dbReference type="ARBA" id="ARBA00022679"/>
    </source>
</evidence>
<feature type="active site" evidence="9">
    <location>
        <position position="13"/>
    </location>
</feature>
<keyword evidence="5 9" id="KW-0547">Nucleotide-binding</keyword>
<evidence type="ECO:0000256" key="8">
    <source>
        <dbReference type="ARBA" id="ARBA00032554"/>
    </source>
</evidence>
<dbReference type="InterPro" id="IPR020568">
    <property type="entry name" value="Ribosomal_Su5_D2-typ_SF"/>
</dbReference>
<dbReference type="EC" id="2.7.1.148" evidence="2 9"/>
<dbReference type="PANTHER" id="PTHR43527:SF2">
    <property type="entry name" value="4-DIPHOSPHOCYTIDYL-2-C-METHYL-D-ERYTHRITOL KINASE, CHLOROPLASTIC"/>
    <property type="match status" value="1"/>
</dbReference>
<dbReference type="SUPFAM" id="SSF54211">
    <property type="entry name" value="Ribosomal protein S5 domain 2-like"/>
    <property type="match status" value="1"/>
</dbReference>
<evidence type="ECO:0000313" key="13">
    <source>
        <dbReference type="Proteomes" id="UP001317532"/>
    </source>
</evidence>
<dbReference type="GO" id="GO:0016114">
    <property type="term" value="P:terpenoid biosynthetic process"/>
    <property type="evidence" value="ECO:0007669"/>
    <property type="project" value="InterPro"/>
</dbReference>
<dbReference type="AlphaFoldDB" id="A0AAN1XUS8"/>
<organism evidence="12 13">
    <name type="scientific">Vulcanimicrobium alpinum</name>
    <dbReference type="NCBI Taxonomy" id="3016050"/>
    <lineage>
        <taxon>Bacteria</taxon>
        <taxon>Bacillati</taxon>
        <taxon>Vulcanimicrobiota</taxon>
        <taxon>Vulcanimicrobiia</taxon>
        <taxon>Vulcanimicrobiales</taxon>
        <taxon>Vulcanimicrobiaceae</taxon>
        <taxon>Vulcanimicrobium</taxon>
    </lineage>
</organism>
<dbReference type="GO" id="GO:0019288">
    <property type="term" value="P:isopentenyl diphosphate biosynthetic process, methylerythritol 4-phosphate pathway"/>
    <property type="evidence" value="ECO:0007669"/>
    <property type="project" value="UniProtKB-UniRule"/>
</dbReference>
<dbReference type="InterPro" id="IPR014721">
    <property type="entry name" value="Ribsml_uS5_D2-typ_fold_subgr"/>
</dbReference>
<feature type="domain" description="GHMP kinase C-terminal" evidence="11">
    <location>
        <begin position="204"/>
        <end position="275"/>
    </location>
</feature>
<evidence type="ECO:0000256" key="7">
    <source>
        <dbReference type="ARBA" id="ARBA00022840"/>
    </source>
</evidence>
<accession>A0AAN1XUS8</accession>
<dbReference type="Gene3D" id="3.30.70.890">
    <property type="entry name" value="GHMP kinase, C-terminal domain"/>
    <property type="match status" value="1"/>
</dbReference>
<feature type="domain" description="GHMP kinase N-terminal" evidence="10">
    <location>
        <begin position="65"/>
        <end position="137"/>
    </location>
</feature>
<dbReference type="Gene3D" id="3.30.230.10">
    <property type="match status" value="1"/>
</dbReference>
<name>A0AAN1XUS8_UNVUL</name>
<dbReference type="InterPro" id="IPR013750">
    <property type="entry name" value="GHMP_kinase_C_dom"/>
</dbReference>
<keyword evidence="13" id="KW-1185">Reference proteome</keyword>
<dbReference type="EMBL" id="AP025523">
    <property type="protein sequence ID" value="BDE05379.1"/>
    <property type="molecule type" value="Genomic_DNA"/>
</dbReference>
<comment type="catalytic activity">
    <reaction evidence="9">
        <text>4-CDP-2-C-methyl-D-erythritol + ATP = 4-CDP-2-C-methyl-D-erythritol 2-phosphate + ADP + H(+)</text>
        <dbReference type="Rhea" id="RHEA:18437"/>
        <dbReference type="ChEBI" id="CHEBI:15378"/>
        <dbReference type="ChEBI" id="CHEBI:30616"/>
        <dbReference type="ChEBI" id="CHEBI:57823"/>
        <dbReference type="ChEBI" id="CHEBI:57919"/>
        <dbReference type="ChEBI" id="CHEBI:456216"/>
        <dbReference type="EC" id="2.7.1.148"/>
    </reaction>
</comment>
<evidence type="ECO:0000256" key="5">
    <source>
        <dbReference type="ARBA" id="ARBA00022741"/>
    </source>
</evidence>
<evidence type="ECO:0000259" key="11">
    <source>
        <dbReference type="Pfam" id="PF08544"/>
    </source>
</evidence>
<dbReference type="Pfam" id="PF08544">
    <property type="entry name" value="GHMP_kinases_C"/>
    <property type="match status" value="1"/>
</dbReference>
<proteinExistence type="inferred from homology"/>
<evidence type="ECO:0000256" key="2">
    <source>
        <dbReference type="ARBA" id="ARBA00012052"/>
    </source>
</evidence>
<dbReference type="SUPFAM" id="SSF55060">
    <property type="entry name" value="GHMP Kinase, C-terminal domain"/>
    <property type="match status" value="1"/>
</dbReference>
<dbReference type="PIRSF" id="PIRSF010376">
    <property type="entry name" value="IspE"/>
    <property type="match status" value="1"/>
</dbReference>
<comment type="function">
    <text evidence="9">Catalyzes the phosphorylation of the position 2 hydroxy group of 4-diphosphocytidyl-2C-methyl-D-erythritol.</text>
</comment>
<keyword evidence="4 9" id="KW-0808">Transferase</keyword>
<dbReference type="HAMAP" id="MF_00061">
    <property type="entry name" value="IspE"/>
    <property type="match status" value="1"/>
</dbReference>
<dbReference type="GO" id="GO:0005524">
    <property type="term" value="F:ATP binding"/>
    <property type="evidence" value="ECO:0007669"/>
    <property type="project" value="UniProtKB-UniRule"/>
</dbReference>
<dbReference type="InterPro" id="IPR036554">
    <property type="entry name" value="GHMP_kinase_C_sf"/>
</dbReference>
<sequence length="294" mass="30345">MRFGSLALSAPAKINLTLEILQRRDDGYHALRSVMVPVALADELAFAPATRFDFTCDPPALTAGNLVVRALAQIGLADAPLAVTLRKRTPVGAGLGGGSSDAATVLRAAMQGELGPVGARDWIADARALGSDVPFFLADGPALIEGTGERVTALGAPPPWWIVLVVPPVHVATGDAYGRLAASRAAAPPPTRPRAESLSIRCGEALQRHDYPGVLATMTNDFEPIVAEIYPQVRAALDALAGAGAARPMLSGSGGSCFALFANEEQARACASAIRTPPGATIAVVPFARGGAWR</sequence>
<evidence type="ECO:0000256" key="1">
    <source>
        <dbReference type="ARBA" id="ARBA00009684"/>
    </source>
</evidence>
<keyword evidence="7 9" id="KW-0067">ATP-binding</keyword>
<evidence type="ECO:0000313" key="12">
    <source>
        <dbReference type="EMBL" id="BDE05379.1"/>
    </source>
</evidence>
<dbReference type="Proteomes" id="UP001317532">
    <property type="component" value="Chromosome"/>
</dbReference>
<evidence type="ECO:0000256" key="6">
    <source>
        <dbReference type="ARBA" id="ARBA00022777"/>
    </source>
</evidence>
<dbReference type="Pfam" id="PF00288">
    <property type="entry name" value="GHMP_kinases_N"/>
    <property type="match status" value="1"/>
</dbReference>
<keyword evidence="6 9" id="KW-0418">Kinase</keyword>
<feature type="binding site" evidence="9">
    <location>
        <begin position="90"/>
        <end position="100"/>
    </location>
    <ligand>
        <name>ATP</name>
        <dbReference type="ChEBI" id="CHEBI:30616"/>
    </ligand>
</feature>
<gene>
    <name evidence="9 12" type="primary">ispE</name>
    <name evidence="12" type="ORF">WPS_06550</name>
</gene>
<comment type="pathway">
    <text evidence="9">Isoprenoid biosynthesis; isopentenyl diphosphate biosynthesis via DXP pathway; isopentenyl diphosphate from 1-deoxy-D-xylulose 5-phosphate: step 3/6.</text>
</comment>
<dbReference type="InterPro" id="IPR004424">
    <property type="entry name" value="IspE"/>
</dbReference>
<reference evidence="12 13" key="1">
    <citation type="journal article" date="2022" name="ISME Commun">
        <title>Vulcanimicrobium alpinus gen. nov. sp. nov., the first cultivated representative of the candidate phylum 'Eremiobacterota', is a metabolically versatile aerobic anoxygenic phototroph.</title>
        <authorList>
            <person name="Yabe S."/>
            <person name="Muto K."/>
            <person name="Abe K."/>
            <person name="Yokota A."/>
            <person name="Staudigel H."/>
            <person name="Tebo B.M."/>
        </authorList>
    </citation>
    <scope>NUCLEOTIDE SEQUENCE [LARGE SCALE GENOMIC DNA]</scope>
    <source>
        <strain evidence="12 13">WC8-2</strain>
    </source>
</reference>
<evidence type="ECO:0000256" key="9">
    <source>
        <dbReference type="HAMAP-Rule" id="MF_00061"/>
    </source>
</evidence>
<protein>
    <recommendedName>
        <fullName evidence="3 9">4-diphosphocytidyl-2-C-methyl-D-erythritol kinase</fullName>
        <shortName evidence="9">CMK</shortName>
        <ecNumber evidence="2 9">2.7.1.148</ecNumber>
    </recommendedName>
    <alternativeName>
        <fullName evidence="8 9">4-(cytidine-5'-diphospho)-2-C-methyl-D-erythritol kinase</fullName>
    </alternativeName>
</protein>
<dbReference type="RefSeq" id="WP_317996426.1">
    <property type="nucleotide sequence ID" value="NZ_AP025523.1"/>
</dbReference>
<comment type="similarity">
    <text evidence="1 9">Belongs to the GHMP kinase family. IspE subfamily.</text>
</comment>